<dbReference type="EMBL" id="VVIM01000001">
    <property type="protein sequence ID" value="KAB0804529.1"/>
    <property type="molecule type" value="Genomic_DNA"/>
</dbReference>
<keyword evidence="2" id="KW-1185">Reference proteome</keyword>
<dbReference type="Proteomes" id="UP000327044">
    <property type="component" value="Unassembled WGS sequence"/>
</dbReference>
<feature type="non-terminal residue" evidence="1">
    <location>
        <position position="1"/>
    </location>
</feature>
<accession>A0A5N4B4I1</accession>
<name>A0A5N4B4I1_PHOPY</name>
<evidence type="ECO:0008006" key="3">
    <source>
        <dbReference type="Google" id="ProtNLM"/>
    </source>
</evidence>
<comment type="caution">
    <text evidence="1">The sequence shown here is derived from an EMBL/GenBank/DDBJ whole genome shotgun (WGS) entry which is preliminary data.</text>
</comment>
<feature type="non-terminal residue" evidence="1">
    <location>
        <position position="126"/>
    </location>
</feature>
<sequence length="126" mass="14047">DYFEKLDNTLDELCFKNKPERIYNMDKKGCRLTVHHQQTVLAQKGVKRLHLVAPEHAENVTVVGCVSASGTVIPPMIIFKGKRKKPEFDDNLPPGSLVKMAPKGSMTIDLFVDFVGHLGKYKIAGP</sequence>
<evidence type="ECO:0000313" key="1">
    <source>
        <dbReference type="EMBL" id="KAB0804529.1"/>
    </source>
</evidence>
<dbReference type="InParanoid" id="A0A5N4B4I1"/>
<evidence type="ECO:0000313" key="2">
    <source>
        <dbReference type="Proteomes" id="UP000327044"/>
    </source>
</evidence>
<gene>
    <name evidence="1" type="ORF">PPYR_01499</name>
</gene>
<proteinExistence type="predicted"/>
<dbReference type="AlphaFoldDB" id="A0A5N4B4I1"/>
<reference evidence="1 2" key="1">
    <citation type="journal article" date="2018" name="Elife">
        <title>Firefly genomes illuminate parallel origins of bioluminescence in beetles.</title>
        <authorList>
            <person name="Fallon T.R."/>
            <person name="Lower S.E."/>
            <person name="Chang C.H."/>
            <person name="Bessho-Uehara M."/>
            <person name="Martin G.J."/>
            <person name="Bewick A.J."/>
            <person name="Behringer M."/>
            <person name="Debat H.J."/>
            <person name="Wong I."/>
            <person name="Day J.C."/>
            <person name="Suvorov A."/>
            <person name="Silva C.J."/>
            <person name="Stanger-Hall K.F."/>
            <person name="Hall D.W."/>
            <person name="Schmitz R.J."/>
            <person name="Nelson D.R."/>
            <person name="Lewis S.M."/>
            <person name="Shigenobu S."/>
            <person name="Bybee S.M."/>
            <person name="Larracuente A.M."/>
            <person name="Oba Y."/>
            <person name="Weng J.K."/>
        </authorList>
    </citation>
    <scope>NUCLEOTIDE SEQUENCE [LARGE SCALE GENOMIC DNA]</scope>
    <source>
        <strain evidence="1">1611_PpyrPB1</strain>
        <tissue evidence="1">Whole body</tissue>
    </source>
</reference>
<protein>
    <recommendedName>
        <fullName evidence="3">DDE-1 domain-containing protein</fullName>
    </recommendedName>
</protein>
<organism evidence="1 2">
    <name type="scientific">Photinus pyralis</name>
    <name type="common">Common eastern firefly</name>
    <name type="synonym">Lampyris pyralis</name>
    <dbReference type="NCBI Taxonomy" id="7054"/>
    <lineage>
        <taxon>Eukaryota</taxon>
        <taxon>Metazoa</taxon>
        <taxon>Ecdysozoa</taxon>
        <taxon>Arthropoda</taxon>
        <taxon>Hexapoda</taxon>
        <taxon>Insecta</taxon>
        <taxon>Pterygota</taxon>
        <taxon>Neoptera</taxon>
        <taxon>Endopterygota</taxon>
        <taxon>Coleoptera</taxon>
        <taxon>Polyphaga</taxon>
        <taxon>Elateriformia</taxon>
        <taxon>Elateroidea</taxon>
        <taxon>Lampyridae</taxon>
        <taxon>Lampyrinae</taxon>
        <taxon>Photinus</taxon>
    </lineage>
</organism>